<name>A0A556PN55_9BACI</name>
<dbReference type="AlphaFoldDB" id="A0A556PN55"/>
<dbReference type="GO" id="GO:0016301">
    <property type="term" value="F:kinase activity"/>
    <property type="evidence" value="ECO:0007669"/>
    <property type="project" value="UniProtKB-KW"/>
</dbReference>
<evidence type="ECO:0000256" key="1">
    <source>
        <dbReference type="ARBA" id="ARBA00005715"/>
    </source>
</evidence>
<dbReference type="InterPro" id="IPR010737">
    <property type="entry name" value="4-carb_acid_sugar_kinase_N"/>
</dbReference>
<evidence type="ECO:0000259" key="8">
    <source>
        <dbReference type="Pfam" id="PF17042"/>
    </source>
</evidence>
<dbReference type="Gene3D" id="3.40.50.10840">
    <property type="entry name" value="Putative sugar-binding, N-terminal domain"/>
    <property type="match status" value="1"/>
</dbReference>
<evidence type="ECO:0000256" key="2">
    <source>
        <dbReference type="ARBA" id="ARBA00022679"/>
    </source>
</evidence>
<evidence type="ECO:0000256" key="5">
    <source>
        <dbReference type="ARBA" id="ARBA00022840"/>
    </source>
</evidence>
<dbReference type="SUPFAM" id="SSF142764">
    <property type="entry name" value="YgbK-like"/>
    <property type="match status" value="1"/>
</dbReference>
<dbReference type="GO" id="GO:0005524">
    <property type="term" value="F:ATP binding"/>
    <property type="evidence" value="ECO:0007669"/>
    <property type="project" value="UniProtKB-KW"/>
</dbReference>
<comment type="caution">
    <text evidence="9">The sequence shown here is derived from an EMBL/GenBank/DDBJ whole genome shotgun (WGS) entry which is preliminary data.</text>
</comment>
<keyword evidence="3" id="KW-0547">Nucleotide-binding</keyword>
<keyword evidence="10" id="KW-1185">Reference proteome</keyword>
<keyword evidence="4" id="KW-0418">Kinase</keyword>
<sequence>MKLQIGIIADDLTGANDSGVQLTKKGIPTSVLFDIPQVSNKLNHGLVIDTNSRALTKEEAISITTQAGEYLKKSGFTTIYKKMDSTLRGHIGTELQALDNVFNPEFIFIAPAFPSLGRTTRDGIHYVNGVKLADTETAKDPKHPVKNSSIPTLIEEETGVSVGLIRQEDLHADQDSFSKKIESFKAQGISYLVCDAETLEELREGAKKMSSVSGDVIWAGSAGLAEVIPETLGLQSEVGEHVERKAKHVMTVCGSLSQVTQEQVQYAAIQPQIEAVEIDPTIFFSDEWNQARQTYIERCLDGFEKEKDVVLYVPSDERARGDVKAIGAKLNLSKNAIGERISNGIGEIVEQVALKNRDLSGFVLTGGDTAKDTSRHLGGLGFQLIQEVETGIPLGTLIGPEKDYLVITKAGAFGTEASIHHAMLELKGVHNHV</sequence>
<keyword evidence="2" id="KW-0808">Transferase</keyword>
<protein>
    <recommendedName>
        <fullName evidence="11">Four-carbon acid sugar kinase family protein</fullName>
    </recommendedName>
</protein>
<evidence type="ECO:0000313" key="10">
    <source>
        <dbReference type="Proteomes" id="UP000316425"/>
    </source>
</evidence>
<dbReference type="InterPro" id="IPR037051">
    <property type="entry name" value="4-carb_acid_sugar_kinase_N_sf"/>
</dbReference>
<feature type="domain" description="Four-carbon acid sugar kinase N-terminal" evidence="7">
    <location>
        <begin position="5"/>
        <end position="226"/>
    </location>
</feature>
<feature type="domain" description="Four-carbon acid sugar kinase nucleotide binding" evidence="8">
    <location>
        <begin position="251"/>
        <end position="418"/>
    </location>
</feature>
<evidence type="ECO:0000256" key="3">
    <source>
        <dbReference type="ARBA" id="ARBA00022741"/>
    </source>
</evidence>
<dbReference type="Proteomes" id="UP000316425">
    <property type="component" value="Unassembled WGS sequence"/>
</dbReference>
<gene>
    <name evidence="9" type="ORF">FPQ13_05750</name>
</gene>
<accession>A0A556PN55</accession>
<dbReference type="RefSeq" id="WP_144088376.1">
    <property type="nucleotide sequence ID" value="NZ_VMHE01000007.1"/>
</dbReference>
<dbReference type="EMBL" id="VMHE01000007">
    <property type="protein sequence ID" value="TSJ65811.1"/>
    <property type="molecule type" value="Genomic_DNA"/>
</dbReference>
<organism evidence="9 10">
    <name type="scientific">Allobacillus salarius</name>
    <dbReference type="NCBI Taxonomy" id="1955272"/>
    <lineage>
        <taxon>Bacteria</taxon>
        <taxon>Bacillati</taxon>
        <taxon>Bacillota</taxon>
        <taxon>Bacilli</taxon>
        <taxon>Bacillales</taxon>
        <taxon>Bacillaceae</taxon>
        <taxon>Allobacillus</taxon>
    </lineage>
</organism>
<comment type="similarity">
    <text evidence="1">Belongs to the four-carbon acid sugar kinase family.</text>
</comment>
<evidence type="ECO:0000256" key="4">
    <source>
        <dbReference type="ARBA" id="ARBA00022777"/>
    </source>
</evidence>
<dbReference type="InterPro" id="IPR042213">
    <property type="entry name" value="NBD_C_sf"/>
</dbReference>
<dbReference type="Gene3D" id="3.40.980.20">
    <property type="entry name" value="Four-carbon acid sugar kinase, nucleotide binding domain"/>
    <property type="match status" value="1"/>
</dbReference>
<dbReference type="InterPro" id="IPR031475">
    <property type="entry name" value="NBD_C"/>
</dbReference>
<reference evidence="9 10" key="1">
    <citation type="submission" date="2019-07" db="EMBL/GenBank/DDBJ databases">
        <title>Allobacillus sp. nov. SKP isolated from shrimp paste of Euphausiacea.</title>
        <authorList>
            <person name="Kanchanasin P."/>
            <person name="Tanasupawat S."/>
            <person name="Shi W."/>
            <person name="Wu L."/>
            <person name="Ma J."/>
        </authorList>
    </citation>
    <scope>NUCLEOTIDE SEQUENCE [LARGE SCALE GENOMIC DNA]</scope>
    <source>
        <strain evidence="9 10">SKP4-8</strain>
    </source>
</reference>
<evidence type="ECO:0000313" key="9">
    <source>
        <dbReference type="EMBL" id="TSJ65811.1"/>
    </source>
</evidence>
<dbReference type="OrthoDB" id="9778478at2"/>
<evidence type="ECO:0000259" key="7">
    <source>
        <dbReference type="Pfam" id="PF07005"/>
    </source>
</evidence>
<dbReference type="Pfam" id="PF07005">
    <property type="entry name" value="SBD_N"/>
    <property type="match status" value="1"/>
</dbReference>
<evidence type="ECO:0000256" key="6">
    <source>
        <dbReference type="ARBA" id="ARBA00023277"/>
    </source>
</evidence>
<keyword evidence="5" id="KW-0067">ATP-binding</keyword>
<evidence type="ECO:0008006" key="11">
    <source>
        <dbReference type="Google" id="ProtNLM"/>
    </source>
</evidence>
<proteinExistence type="inferred from homology"/>
<dbReference type="Pfam" id="PF17042">
    <property type="entry name" value="NBD_C"/>
    <property type="match status" value="1"/>
</dbReference>
<keyword evidence="6" id="KW-0119">Carbohydrate metabolism</keyword>